<dbReference type="EMBL" id="JANRHA010000001">
    <property type="protein sequence ID" value="MDG3013409.1"/>
    <property type="molecule type" value="Genomic_DNA"/>
</dbReference>
<gene>
    <name evidence="4" type="ORF">NVS88_02435</name>
</gene>
<dbReference type="Proteomes" id="UP001152755">
    <property type="component" value="Unassembled WGS sequence"/>
</dbReference>
<feature type="domain" description="ArsA/GET3 Anion-transporting ATPase-like" evidence="2">
    <location>
        <begin position="9"/>
        <end position="318"/>
    </location>
</feature>
<dbReference type="PANTHER" id="PTHR10803:SF3">
    <property type="entry name" value="ATPASE GET3"/>
    <property type="match status" value="1"/>
</dbReference>
<dbReference type="InterPro" id="IPR016300">
    <property type="entry name" value="ATPase_ArsA/GET3"/>
</dbReference>
<dbReference type="Gene3D" id="3.40.50.300">
    <property type="entry name" value="P-loop containing nucleotide triphosphate hydrolases"/>
    <property type="match status" value="1"/>
</dbReference>
<protein>
    <submittedName>
        <fullName evidence="4">ArsA family ATPase</fullName>
    </submittedName>
</protein>
<dbReference type="SUPFAM" id="SSF52540">
    <property type="entry name" value="P-loop containing nucleoside triphosphate hydrolases"/>
    <property type="match status" value="1"/>
</dbReference>
<sequence length="412" mass="44403">MSERGRTRLRLFLGKGGVGKTTIASATAVGLARAGASVLLVSTDPAHSVADALGVTVAHRPGDLAQVQSVTDGLDVMQLDTLGLLEQRWRTLTPLLRSGGEHRHGAEFGALDPEELTGLPGVEEMLGLTEIADLADEGTWDDIVVDCAPTAETLRLLALPETVLAYLERLWPRHRRLAGGRIDPQVLLLIGMLEKVDAAATRVRDLLRDKDSTSISLVLTPERVVSAEARRTLTMMSLYELPVDTIVVNRVLPQDDSSRLGSVDSVAARWYDLRLAEQERVLAELEAEFEGRALLRVPHTAAEPVGVDELGELAGALADVAGGGTGPAPRSVELESGSGLDSIYLMRFELPLVEPSTITLGRVEDDLVVGAAGVRRRVRLASVLRRCVVVDATMSGHELQVRFRPDPEVWPS</sequence>
<dbReference type="InterPro" id="IPR040612">
    <property type="entry name" value="ArsA_HSP20-like"/>
</dbReference>
<dbReference type="Pfam" id="PF17886">
    <property type="entry name" value="ArsA_HSP20"/>
    <property type="match status" value="1"/>
</dbReference>
<dbReference type="AlphaFoldDB" id="A0A9X4LY61"/>
<dbReference type="Gene3D" id="2.60.40.790">
    <property type="match status" value="1"/>
</dbReference>
<dbReference type="InterPro" id="IPR027417">
    <property type="entry name" value="P-loop_NTPase"/>
</dbReference>
<comment type="caution">
    <text evidence="4">The sequence shown here is derived from an EMBL/GenBank/DDBJ whole genome shotgun (WGS) entry which is preliminary data.</text>
</comment>
<dbReference type="InterPro" id="IPR008978">
    <property type="entry name" value="HSP20-like_chaperone"/>
</dbReference>
<dbReference type="RefSeq" id="WP_277834698.1">
    <property type="nucleotide sequence ID" value="NZ_JAAIVF010000006.1"/>
</dbReference>
<dbReference type="PANTHER" id="PTHR10803">
    <property type="entry name" value="ARSENICAL PUMP-DRIVING ATPASE ARSENITE-TRANSLOCATING ATPASE"/>
    <property type="match status" value="1"/>
</dbReference>
<accession>A0A9X4LY61</accession>
<dbReference type="Pfam" id="PF02374">
    <property type="entry name" value="ArsA_ATPase"/>
    <property type="match status" value="1"/>
</dbReference>
<dbReference type="GO" id="GO:0016887">
    <property type="term" value="F:ATP hydrolysis activity"/>
    <property type="evidence" value="ECO:0007669"/>
    <property type="project" value="InterPro"/>
</dbReference>
<evidence type="ECO:0000256" key="1">
    <source>
        <dbReference type="ARBA" id="ARBA00011040"/>
    </source>
</evidence>
<dbReference type="InterPro" id="IPR025723">
    <property type="entry name" value="ArsA/GET3_ATPase-like"/>
</dbReference>
<reference evidence="4" key="1">
    <citation type="submission" date="2022-08" db="EMBL/GenBank/DDBJ databases">
        <title>Genome analysis of Corynebacteriales strain.</title>
        <authorList>
            <person name="Lee S.D."/>
        </authorList>
    </citation>
    <scope>NUCLEOTIDE SEQUENCE</scope>
    <source>
        <strain evidence="4">D3-21</strain>
    </source>
</reference>
<organism evidence="4 5">
    <name type="scientific">Speluncibacter jeojiensis</name>
    <dbReference type="NCBI Taxonomy" id="2710754"/>
    <lineage>
        <taxon>Bacteria</taxon>
        <taxon>Bacillati</taxon>
        <taxon>Actinomycetota</taxon>
        <taxon>Actinomycetes</taxon>
        <taxon>Mycobacteriales</taxon>
        <taxon>Speluncibacteraceae</taxon>
        <taxon>Speluncibacter</taxon>
    </lineage>
</organism>
<evidence type="ECO:0000259" key="3">
    <source>
        <dbReference type="Pfam" id="PF17886"/>
    </source>
</evidence>
<comment type="similarity">
    <text evidence="1">Belongs to the arsA ATPase family.</text>
</comment>
<evidence type="ECO:0000259" key="2">
    <source>
        <dbReference type="Pfam" id="PF02374"/>
    </source>
</evidence>
<dbReference type="CDD" id="cd02035">
    <property type="entry name" value="ArsA"/>
    <property type="match status" value="1"/>
</dbReference>
<evidence type="ECO:0000313" key="5">
    <source>
        <dbReference type="Proteomes" id="UP001152755"/>
    </source>
</evidence>
<name>A0A9X4LY61_9ACTN</name>
<dbReference type="NCBIfam" id="TIGR00345">
    <property type="entry name" value="GET3_arsA_TRC40"/>
    <property type="match status" value="1"/>
</dbReference>
<proteinExistence type="inferred from homology"/>
<evidence type="ECO:0000313" key="4">
    <source>
        <dbReference type="EMBL" id="MDG3013409.1"/>
    </source>
</evidence>
<keyword evidence="5" id="KW-1185">Reference proteome</keyword>
<feature type="domain" description="ArsA HSP20-like" evidence="3">
    <location>
        <begin position="342"/>
        <end position="403"/>
    </location>
</feature>
<dbReference type="GO" id="GO:0005524">
    <property type="term" value="F:ATP binding"/>
    <property type="evidence" value="ECO:0007669"/>
    <property type="project" value="InterPro"/>
</dbReference>